<evidence type="ECO:0000313" key="19">
    <source>
        <dbReference type="EMBL" id="UTF54879.1"/>
    </source>
</evidence>
<dbReference type="GO" id="GO:0046872">
    <property type="term" value="F:metal ion binding"/>
    <property type="evidence" value="ECO:0007669"/>
    <property type="project" value="UniProtKB-KW"/>
</dbReference>
<evidence type="ECO:0000256" key="7">
    <source>
        <dbReference type="ARBA" id="ARBA00022676"/>
    </source>
</evidence>
<evidence type="ECO:0000256" key="5">
    <source>
        <dbReference type="ARBA" id="ARBA00010810"/>
    </source>
</evidence>
<comment type="cofactor">
    <cofactor evidence="1">
        <name>Mn(2+)</name>
        <dbReference type="ChEBI" id="CHEBI:29035"/>
    </cofactor>
</comment>
<evidence type="ECO:0000256" key="9">
    <source>
        <dbReference type="ARBA" id="ARBA00022692"/>
    </source>
</evidence>
<feature type="transmembrane region" description="Helical" evidence="17">
    <location>
        <begin position="206"/>
        <end position="226"/>
    </location>
</feature>
<evidence type="ECO:0000256" key="6">
    <source>
        <dbReference type="ARBA" id="ARBA00012602"/>
    </source>
</evidence>
<keyword evidence="10" id="KW-0479">Metal-binding</keyword>
<dbReference type="Pfam" id="PF18079">
    <property type="entry name" value="AglB_L1"/>
    <property type="match status" value="1"/>
</dbReference>
<dbReference type="PANTHER" id="PTHR13872:SF1">
    <property type="entry name" value="DOLICHYL-DIPHOSPHOOLIGOSACCHARIDE--PROTEIN GLYCOSYLTRANSFERASE SUBUNIT STT3B"/>
    <property type="match status" value="1"/>
</dbReference>
<dbReference type="EC" id="2.4.99.21" evidence="6"/>
<evidence type="ECO:0000256" key="1">
    <source>
        <dbReference type="ARBA" id="ARBA00001936"/>
    </source>
</evidence>
<dbReference type="GO" id="GO:0004576">
    <property type="term" value="F:oligosaccharyl transferase activity"/>
    <property type="evidence" value="ECO:0007669"/>
    <property type="project" value="InterPro"/>
</dbReference>
<evidence type="ECO:0000256" key="15">
    <source>
        <dbReference type="ARBA" id="ARBA00030679"/>
    </source>
</evidence>
<keyword evidence="11" id="KW-0460">Magnesium</keyword>
<evidence type="ECO:0000256" key="16">
    <source>
        <dbReference type="ARBA" id="ARBA00034066"/>
    </source>
</evidence>
<dbReference type="PANTHER" id="PTHR13872">
    <property type="entry name" value="DOLICHYL-DIPHOSPHOOLIGOSACCHARIDE--PROTEIN GLYCOSYLTRANSFERASE SUBUNIT"/>
    <property type="match status" value="1"/>
</dbReference>
<evidence type="ECO:0000256" key="14">
    <source>
        <dbReference type="ARBA" id="ARBA00023211"/>
    </source>
</evidence>
<dbReference type="GeneID" id="73289654"/>
<evidence type="ECO:0000256" key="10">
    <source>
        <dbReference type="ARBA" id="ARBA00022723"/>
    </source>
</evidence>
<dbReference type="EMBL" id="CP100355">
    <property type="protein sequence ID" value="UTF54879.1"/>
    <property type="molecule type" value="Genomic_DNA"/>
</dbReference>
<keyword evidence="13 17" id="KW-0472">Membrane</keyword>
<evidence type="ECO:0000256" key="17">
    <source>
        <dbReference type="SAM" id="Phobius"/>
    </source>
</evidence>
<keyword evidence="14" id="KW-0464">Manganese</keyword>
<evidence type="ECO:0000313" key="20">
    <source>
        <dbReference type="Proteomes" id="UP001056855"/>
    </source>
</evidence>
<feature type="transmembrane region" description="Helical" evidence="17">
    <location>
        <begin position="521"/>
        <end position="540"/>
    </location>
</feature>
<gene>
    <name evidence="19" type="ORF">NGM29_06370</name>
</gene>
<dbReference type="AlphaFoldDB" id="A0A9E7SUK3"/>
<accession>A0A9E7SUK3</accession>
<evidence type="ECO:0000256" key="2">
    <source>
        <dbReference type="ARBA" id="ARBA00001946"/>
    </source>
</evidence>
<feature type="domain" description="Archaeal glycosylation protein B peripheral" evidence="18">
    <location>
        <begin position="731"/>
        <end position="780"/>
    </location>
</feature>
<sequence>MVDDDRVAIHEATTGFLEDRDDGEQALETVLEVDSRLETWTFKDVEVDSGTFGELVSRGIVEKADGEYHVADCEAVQAALTGEDVTAGGGPALPDLENWSPTLGVWGDIRALAGLVGALCFLFAMRLTQYGSVFQGEDVVSPGNDPYYYRYWMDELLSQSTNPGDFGLLAEMPQGAIRDRPLTHALNWWFAALLGGDQAAADTVAAWLPVVATLALGVVVYALAVVVTRDPRVGIASVVLLAVAPVHAVYTQVGFLEHRLHQYFWLGVTLLALAWLAMDLTRRREQAGTREAIRGHLRSPITWVWALMLGFTLGISAHLWGGSSLLFMPLAAYIGLKAALDARDGVSPTLANLPLLVGLGLGSTLSAWLYVAWDWQMGFVAFTPAMVLGGALCVFLLGELWRTLEFHVGGLVVLEAALTGLGIYLFRQFRPADWADAQTRADDLLLREGYTESVSLFTPEYMVLFGPLVQLGISFYLGVAVMGWAIWLLTRRYEPAWLLLTVYAAVLMVLAGIQIRFAAQFMIPIAVLGGLGFVYLLSAIDLSRRPVPFRSTEDRRVAADGGEKLSFPERQKVVYLLGIGVLVCGMGLLFVPGLSGQIAYSESEHAATQAIDDHATEWNRTYPENFVLSAWGENRMYNYFVSGESERYGYARSNFGEFRSSDDPDGYYGQFEGRVGYVILTDLERDVTTDTAQRQLLGGLGTGGEGEPLAHYQLLYADEDRSTVAFAVVPGATINATGESGETVAVSTEVNVFGESFTYETEGKVGNNGRLEVTVPYAGEYTLGERTVTVNEGDVINGREVVLEG</sequence>
<dbReference type="Proteomes" id="UP001056855">
    <property type="component" value="Chromosome"/>
</dbReference>
<evidence type="ECO:0000256" key="11">
    <source>
        <dbReference type="ARBA" id="ARBA00022842"/>
    </source>
</evidence>
<evidence type="ECO:0000256" key="12">
    <source>
        <dbReference type="ARBA" id="ARBA00022989"/>
    </source>
</evidence>
<keyword evidence="12 17" id="KW-1133">Transmembrane helix</keyword>
<evidence type="ECO:0000256" key="4">
    <source>
        <dbReference type="ARBA" id="ARBA00004922"/>
    </source>
</evidence>
<dbReference type="GO" id="GO:0005886">
    <property type="term" value="C:plasma membrane"/>
    <property type="evidence" value="ECO:0007669"/>
    <property type="project" value="UniProtKB-SubCell"/>
</dbReference>
<feature type="transmembrane region" description="Helical" evidence="17">
    <location>
        <begin position="262"/>
        <end position="280"/>
    </location>
</feature>
<keyword evidence="9 17" id="KW-0812">Transmembrane</keyword>
<organism evidence="19 20">
    <name type="scientific">Natronosalvus rutilus</name>
    <dbReference type="NCBI Taxonomy" id="2953753"/>
    <lineage>
        <taxon>Archaea</taxon>
        <taxon>Methanobacteriati</taxon>
        <taxon>Methanobacteriota</taxon>
        <taxon>Stenosarchaea group</taxon>
        <taxon>Halobacteria</taxon>
        <taxon>Halobacteriales</taxon>
        <taxon>Natrialbaceae</taxon>
        <taxon>Natronosalvus</taxon>
    </lineage>
</organism>
<keyword evidence="7" id="KW-0328">Glycosyltransferase</keyword>
<protein>
    <recommendedName>
        <fullName evidence="6">dolichyl-phosphooligosaccharide-protein glycotransferase</fullName>
        <ecNumber evidence="6">2.4.99.21</ecNumber>
    </recommendedName>
    <alternativeName>
        <fullName evidence="15">Oligosaccharyl transferase</fullName>
    </alternativeName>
</protein>
<comment type="pathway">
    <text evidence="4">Protein modification; protein glycosylation.</text>
</comment>
<keyword evidence="8" id="KW-0808">Transferase</keyword>
<evidence type="ECO:0000256" key="3">
    <source>
        <dbReference type="ARBA" id="ARBA00004651"/>
    </source>
</evidence>
<evidence type="ECO:0000256" key="8">
    <source>
        <dbReference type="ARBA" id="ARBA00022679"/>
    </source>
</evidence>
<name>A0A9E7SUK3_9EURY</name>
<feature type="transmembrane region" description="Helical" evidence="17">
    <location>
        <begin position="301"/>
        <end position="320"/>
    </location>
</feature>
<feature type="transmembrane region" description="Helical" evidence="17">
    <location>
        <begin position="496"/>
        <end position="515"/>
    </location>
</feature>
<comment type="cofactor">
    <cofactor evidence="2">
        <name>Mg(2+)</name>
        <dbReference type="ChEBI" id="CHEBI:18420"/>
    </cofactor>
</comment>
<dbReference type="InterPro" id="IPR041154">
    <property type="entry name" value="AglB_P1"/>
</dbReference>
<dbReference type="InterPro" id="IPR003674">
    <property type="entry name" value="Oligo_trans_STT3"/>
</dbReference>
<feature type="transmembrane region" description="Helical" evidence="17">
    <location>
        <begin position="404"/>
        <end position="426"/>
    </location>
</feature>
<feature type="transmembrane region" description="Helical" evidence="17">
    <location>
        <begin position="233"/>
        <end position="250"/>
    </location>
</feature>
<feature type="transmembrane region" description="Helical" evidence="17">
    <location>
        <begin position="377"/>
        <end position="397"/>
    </location>
</feature>
<proteinExistence type="inferred from homology"/>
<evidence type="ECO:0000259" key="18">
    <source>
        <dbReference type="Pfam" id="PF18079"/>
    </source>
</evidence>
<comment type="subcellular location">
    <subcellularLocation>
        <location evidence="3">Cell membrane</location>
        <topology evidence="3">Multi-pass membrane protein</topology>
    </subcellularLocation>
</comment>
<feature type="transmembrane region" description="Helical" evidence="17">
    <location>
        <begin position="573"/>
        <end position="594"/>
    </location>
</feature>
<comment type="similarity">
    <text evidence="5">Belongs to the STT3 family.</text>
</comment>
<evidence type="ECO:0000256" key="13">
    <source>
        <dbReference type="ARBA" id="ARBA00023136"/>
    </source>
</evidence>
<feature type="transmembrane region" description="Helical" evidence="17">
    <location>
        <begin position="468"/>
        <end position="489"/>
    </location>
</feature>
<dbReference type="RefSeq" id="WP_254159599.1">
    <property type="nucleotide sequence ID" value="NZ_CP100355.1"/>
</dbReference>
<keyword evidence="20" id="KW-1185">Reference proteome</keyword>
<comment type="catalytic activity">
    <reaction evidence="16">
        <text>an archaeal dolichyl phosphooligosaccharide + [protein]-L-asparagine = an archaeal dolichyl phosphate + a glycoprotein with the oligosaccharide chain attached by N-beta-D-glycosyl linkage to a protein L-asparagine.</text>
        <dbReference type="EC" id="2.4.99.21"/>
    </reaction>
</comment>
<dbReference type="KEGG" id="sawl:NGM29_06370"/>
<reference evidence="19" key="1">
    <citation type="submission" date="2022-06" db="EMBL/GenBank/DDBJ databases">
        <title>Diverse halophilic archaea isolated from saline environments.</title>
        <authorList>
            <person name="Cui H.-L."/>
        </authorList>
    </citation>
    <scope>NUCLEOTIDE SEQUENCE</scope>
    <source>
        <strain evidence="19">WLHS1</strain>
    </source>
</reference>